<dbReference type="EMBL" id="CP108253">
    <property type="protein sequence ID" value="WTU38758.1"/>
    <property type="molecule type" value="Genomic_DNA"/>
</dbReference>
<gene>
    <name evidence="1" type="ORF">OHV25_03835</name>
</gene>
<dbReference type="AlphaFoldDB" id="A0AAU2GU65"/>
<proteinExistence type="predicted"/>
<protein>
    <submittedName>
        <fullName evidence="1">Uncharacterized protein</fullName>
    </submittedName>
</protein>
<name>A0AAU2GU65_9ACTN</name>
<accession>A0AAU2GU65</accession>
<sequence>MNERIHVFGVGVTRWRLSSWSCELDHVWAELGDPERVRLLFTHYRRGTDGTMCSAGAFGAFGPVTGEDPAVQAERLAAEFLSGDPRAAEGVRGDPSVGPLFEWLGTGYGIGGPSAVRW</sequence>
<organism evidence="1">
    <name type="scientific">Streptomyces sp. NBC_00060</name>
    <dbReference type="NCBI Taxonomy" id="2975636"/>
    <lineage>
        <taxon>Bacteria</taxon>
        <taxon>Bacillati</taxon>
        <taxon>Actinomycetota</taxon>
        <taxon>Actinomycetes</taxon>
        <taxon>Kitasatosporales</taxon>
        <taxon>Streptomycetaceae</taxon>
        <taxon>Streptomyces</taxon>
    </lineage>
</organism>
<reference evidence="1" key="1">
    <citation type="submission" date="2022-10" db="EMBL/GenBank/DDBJ databases">
        <title>The complete genomes of actinobacterial strains from the NBC collection.</title>
        <authorList>
            <person name="Joergensen T.S."/>
            <person name="Alvarez Arevalo M."/>
            <person name="Sterndorff E.B."/>
            <person name="Faurdal D."/>
            <person name="Vuksanovic O."/>
            <person name="Mourched A.-S."/>
            <person name="Charusanti P."/>
            <person name="Shaw S."/>
            <person name="Blin K."/>
            <person name="Weber T."/>
        </authorList>
    </citation>
    <scope>NUCLEOTIDE SEQUENCE</scope>
    <source>
        <strain evidence="1">NBC_00060</strain>
    </source>
</reference>
<evidence type="ECO:0000313" key="1">
    <source>
        <dbReference type="EMBL" id="WTU38758.1"/>
    </source>
</evidence>